<accession>A0AAD6XB42</accession>
<keyword evidence="1" id="KW-0472">Membrane</keyword>
<evidence type="ECO:0000313" key="3">
    <source>
        <dbReference type="Proteomes" id="UP001218188"/>
    </source>
</evidence>
<gene>
    <name evidence="2" type="ORF">C8F04DRAFT_452508</name>
</gene>
<evidence type="ECO:0000256" key="1">
    <source>
        <dbReference type="SAM" id="Phobius"/>
    </source>
</evidence>
<comment type="caution">
    <text evidence="2">The sequence shown here is derived from an EMBL/GenBank/DDBJ whole genome shotgun (WGS) entry which is preliminary data.</text>
</comment>
<feature type="transmembrane region" description="Helical" evidence="1">
    <location>
        <begin position="26"/>
        <end position="51"/>
    </location>
</feature>
<evidence type="ECO:0000313" key="2">
    <source>
        <dbReference type="EMBL" id="KAJ7045893.1"/>
    </source>
</evidence>
<organism evidence="2 3">
    <name type="scientific">Mycena alexandri</name>
    <dbReference type="NCBI Taxonomy" id="1745969"/>
    <lineage>
        <taxon>Eukaryota</taxon>
        <taxon>Fungi</taxon>
        <taxon>Dikarya</taxon>
        <taxon>Basidiomycota</taxon>
        <taxon>Agaricomycotina</taxon>
        <taxon>Agaricomycetes</taxon>
        <taxon>Agaricomycetidae</taxon>
        <taxon>Agaricales</taxon>
        <taxon>Marasmiineae</taxon>
        <taxon>Mycenaceae</taxon>
        <taxon>Mycena</taxon>
    </lineage>
</organism>
<dbReference type="AlphaFoldDB" id="A0AAD6XB42"/>
<name>A0AAD6XB42_9AGAR</name>
<dbReference type="EMBL" id="JARJCM010000004">
    <property type="protein sequence ID" value="KAJ7045893.1"/>
    <property type="molecule type" value="Genomic_DNA"/>
</dbReference>
<protein>
    <submittedName>
        <fullName evidence="2">Uncharacterized protein</fullName>
    </submittedName>
</protein>
<reference evidence="2" key="1">
    <citation type="submission" date="2023-03" db="EMBL/GenBank/DDBJ databases">
        <title>Massive genome expansion in bonnet fungi (Mycena s.s.) driven by repeated elements and novel gene families across ecological guilds.</title>
        <authorList>
            <consortium name="Lawrence Berkeley National Laboratory"/>
            <person name="Harder C.B."/>
            <person name="Miyauchi S."/>
            <person name="Viragh M."/>
            <person name="Kuo A."/>
            <person name="Thoen E."/>
            <person name="Andreopoulos B."/>
            <person name="Lu D."/>
            <person name="Skrede I."/>
            <person name="Drula E."/>
            <person name="Henrissat B."/>
            <person name="Morin E."/>
            <person name="Kohler A."/>
            <person name="Barry K."/>
            <person name="LaButti K."/>
            <person name="Morin E."/>
            <person name="Salamov A."/>
            <person name="Lipzen A."/>
            <person name="Mereny Z."/>
            <person name="Hegedus B."/>
            <person name="Baldrian P."/>
            <person name="Stursova M."/>
            <person name="Weitz H."/>
            <person name="Taylor A."/>
            <person name="Grigoriev I.V."/>
            <person name="Nagy L.G."/>
            <person name="Martin F."/>
            <person name="Kauserud H."/>
        </authorList>
    </citation>
    <scope>NUCLEOTIDE SEQUENCE</scope>
    <source>
        <strain evidence="2">CBHHK200</strain>
    </source>
</reference>
<proteinExistence type="predicted"/>
<keyword evidence="3" id="KW-1185">Reference proteome</keyword>
<feature type="transmembrane region" description="Helical" evidence="1">
    <location>
        <begin position="63"/>
        <end position="84"/>
    </location>
</feature>
<keyword evidence="1" id="KW-0812">Transmembrane</keyword>
<sequence>MAPTTASLSFNYDSLESQLDKAGAGVMYFMFGLVAQTAFFGMYTILVWFTTRSLLERKLTTQVSKVMFGIITFMYLLSAGYWAYSVADGVDRSHAFVNFARNPLLIQPDYTPVTQWSPLFNALTLINYVLSDGIVV</sequence>
<keyword evidence="1" id="KW-1133">Transmembrane helix</keyword>
<dbReference type="Proteomes" id="UP001218188">
    <property type="component" value="Unassembled WGS sequence"/>
</dbReference>